<dbReference type="Gene3D" id="1.10.10.10">
    <property type="entry name" value="Winged helix-like DNA-binding domain superfamily/Winged helix DNA-binding domain"/>
    <property type="match status" value="1"/>
</dbReference>
<dbReference type="InterPro" id="IPR036388">
    <property type="entry name" value="WH-like_DNA-bd_sf"/>
</dbReference>
<reference evidence="1" key="1">
    <citation type="submission" date="2020-10" db="EMBL/GenBank/DDBJ databases">
        <authorList>
            <person name="Gilroy R."/>
        </authorList>
    </citation>
    <scope>NUCLEOTIDE SEQUENCE</scope>
    <source>
        <strain evidence="1">13766</strain>
    </source>
</reference>
<dbReference type="EMBL" id="DVJN01000139">
    <property type="protein sequence ID" value="HIS92756.1"/>
    <property type="molecule type" value="Genomic_DNA"/>
</dbReference>
<sequence>MTAKEYLRQLSRKDARIKALLERQRRYRELAERRTAVYRDMPGGGQRHVSSVEEYATKIIDLEREIVRRIDEYADLTREVEAAIDRIGDDRYRDILRFRYVNGWGWERIAQEMHYDERWVRRLHGWALLRVEIPEDAKHARKSPF</sequence>
<comment type="caution">
    <text evidence="1">The sequence shown here is derived from an EMBL/GenBank/DDBJ whole genome shotgun (WGS) entry which is preliminary data.</text>
</comment>
<protein>
    <recommendedName>
        <fullName evidence="3">RNA polymerase subunit sigma-70</fullName>
    </recommendedName>
</protein>
<dbReference type="Proteomes" id="UP000824140">
    <property type="component" value="Unassembled WGS sequence"/>
</dbReference>
<evidence type="ECO:0008006" key="3">
    <source>
        <dbReference type="Google" id="ProtNLM"/>
    </source>
</evidence>
<name>A0A9D1K5W8_9FIRM</name>
<gene>
    <name evidence="1" type="ORF">IAA84_07025</name>
</gene>
<dbReference type="AlphaFoldDB" id="A0A9D1K5W8"/>
<accession>A0A9D1K5W8</accession>
<organism evidence="1 2">
    <name type="scientific">Candidatus Alectryocaccomicrobium excrementavium</name>
    <dbReference type="NCBI Taxonomy" id="2840668"/>
    <lineage>
        <taxon>Bacteria</taxon>
        <taxon>Bacillati</taxon>
        <taxon>Bacillota</taxon>
        <taxon>Clostridia</taxon>
        <taxon>Candidatus Alectryocaccomicrobium</taxon>
    </lineage>
</organism>
<proteinExistence type="predicted"/>
<evidence type="ECO:0000313" key="1">
    <source>
        <dbReference type="EMBL" id="HIS92756.1"/>
    </source>
</evidence>
<evidence type="ECO:0000313" key="2">
    <source>
        <dbReference type="Proteomes" id="UP000824140"/>
    </source>
</evidence>
<dbReference type="SUPFAM" id="SSF88659">
    <property type="entry name" value="Sigma3 and sigma4 domains of RNA polymerase sigma factors"/>
    <property type="match status" value="1"/>
</dbReference>
<reference evidence="1" key="2">
    <citation type="journal article" date="2021" name="PeerJ">
        <title>Extensive microbial diversity within the chicken gut microbiome revealed by metagenomics and culture.</title>
        <authorList>
            <person name="Gilroy R."/>
            <person name="Ravi A."/>
            <person name="Getino M."/>
            <person name="Pursley I."/>
            <person name="Horton D.L."/>
            <person name="Alikhan N.F."/>
            <person name="Baker D."/>
            <person name="Gharbi K."/>
            <person name="Hall N."/>
            <person name="Watson M."/>
            <person name="Adriaenssens E.M."/>
            <person name="Foster-Nyarko E."/>
            <person name="Jarju S."/>
            <person name="Secka A."/>
            <person name="Antonio M."/>
            <person name="Oren A."/>
            <person name="Chaudhuri R.R."/>
            <person name="La Ragione R."/>
            <person name="Hildebrand F."/>
            <person name="Pallen M.J."/>
        </authorList>
    </citation>
    <scope>NUCLEOTIDE SEQUENCE</scope>
    <source>
        <strain evidence="1">13766</strain>
    </source>
</reference>
<dbReference type="InterPro" id="IPR013324">
    <property type="entry name" value="RNA_pol_sigma_r3/r4-like"/>
</dbReference>